<dbReference type="Proteomes" id="UP001162131">
    <property type="component" value="Unassembled WGS sequence"/>
</dbReference>
<dbReference type="EMBL" id="CAJZBQ010000003">
    <property type="protein sequence ID" value="CAG9310903.1"/>
    <property type="molecule type" value="Genomic_DNA"/>
</dbReference>
<sequence>MEYKETSPVNYDYDKVLIFIHHTNRLNAVDIEKLTKKEITVNVSENIDNRICMCIIPGNKIFCYGNLLNNGKYTGITFIIDSSYRVKQLSRGFPCVSSSAIYYNGQIYTFGGFNGTCLSLSKRFDLASNRWAQSANNSMKWRACSIAIFLDQFIIAGFGETKAFIYDPLLDSFSLLPLETLVKSSIKVNCVANDRAYVIDSLGYVYESDPFNLYSWSQFVNAAMIGTFIFSYPVIYKDSLYFVLDYKLYRFYFSLKKSRKVLGEVIMD</sequence>
<comment type="caution">
    <text evidence="1">The sequence shown here is derived from an EMBL/GenBank/DDBJ whole genome shotgun (WGS) entry which is preliminary data.</text>
</comment>
<accession>A0AAU9IFE7</accession>
<name>A0AAU9IFE7_9CILI</name>
<evidence type="ECO:0000313" key="1">
    <source>
        <dbReference type="EMBL" id="CAG9310903.1"/>
    </source>
</evidence>
<dbReference type="InterPro" id="IPR015915">
    <property type="entry name" value="Kelch-typ_b-propeller"/>
</dbReference>
<keyword evidence="2" id="KW-1185">Reference proteome</keyword>
<proteinExistence type="predicted"/>
<gene>
    <name evidence="1" type="ORF">BSTOLATCC_MIC2617</name>
</gene>
<evidence type="ECO:0008006" key="3">
    <source>
        <dbReference type="Google" id="ProtNLM"/>
    </source>
</evidence>
<organism evidence="1 2">
    <name type="scientific">Blepharisma stoltei</name>
    <dbReference type="NCBI Taxonomy" id="1481888"/>
    <lineage>
        <taxon>Eukaryota</taxon>
        <taxon>Sar</taxon>
        <taxon>Alveolata</taxon>
        <taxon>Ciliophora</taxon>
        <taxon>Postciliodesmatophora</taxon>
        <taxon>Heterotrichea</taxon>
        <taxon>Heterotrichida</taxon>
        <taxon>Blepharismidae</taxon>
        <taxon>Blepharisma</taxon>
    </lineage>
</organism>
<dbReference type="Gene3D" id="2.120.10.80">
    <property type="entry name" value="Kelch-type beta propeller"/>
    <property type="match status" value="1"/>
</dbReference>
<dbReference type="Pfam" id="PF01344">
    <property type="entry name" value="Kelch_1"/>
    <property type="match status" value="1"/>
</dbReference>
<dbReference type="AlphaFoldDB" id="A0AAU9IFE7"/>
<reference evidence="1" key="1">
    <citation type="submission" date="2021-09" db="EMBL/GenBank/DDBJ databases">
        <authorList>
            <consortium name="AG Swart"/>
            <person name="Singh M."/>
            <person name="Singh A."/>
            <person name="Seah K."/>
            <person name="Emmerich C."/>
        </authorList>
    </citation>
    <scope>NUCLEOTIDE SEQUENCE</scope>
    <source>
        <strain evidence="1">ATCC30299</strain>
    </source>
</reference>
<evidence type="ECO:0000313" key="2">
    <source>
        <dbReference type="Proteomes" id="UP001162131"/>
    </source>
</evidence>
<dbReference type="InterPro" id="IPR006652">
    <property type="entry name" value="Kelch_1"/>
</dbReference>
<protein>
    <recommendedName>
        <fullName evidence="3">Kelch-like protein</fullName>
    </recommendedName>
</protein>
<dbReference type="SUPFAM" id="SSF117281">
    <property type="entry name" value="Kelch motif"/>
    <property type="match status" value="1"/>
</dbReference>